<evidence type="ECO:0000313" key="2">
    <source>
        <dbReference type="EMBL" id="APF19737.1"/>
    </source>
</evidence>
<protein>
    <submittedName>
        <fullName evidence="2">Uncharacterized protein</fullName>
    </submittedName>
</protein>
<dbReference type="AlphaFoldDB" id="A0A1J1CBT9"/>
<gene>
    <name evidence="2" type="ORF">Cabys_2989</name>
</gene>
<reference evidence="2 3" key="1">
    <citation type="submission" date="2016-11" db="EMBL/GenBank/DDBJ databases">
        <title>Genomic analysis of Caldithrix abyssi and proposal of a novel bacterial phylum Caldithrichaeota.</title>
        <authorList>
            <person name="Kublanov I."/>
            <person name="Sigalova O."/>
            <person name="Gavrilov S."/>
            <person name="Lebedinsky A."/>
            <person name="Ivanova N."/>
            <person name="Daum C."/>
            <person name="Reddy T."/>
            <person name="Klenk H.P."/>
            <person name="Goker M."/>
            <person name="Reva O."/>
            <person name="Miroshnichenko M."/>
            <person name="Kyprides N."/>
            <person name="Woyke T."/>
            <person name="Gelfand M."/>
        </authorList>
    </citation>
    <scope>NUCLEOTIDE SEQUENCE [LARGE SCALE GENOMIC DNA]</scope>
    <source>
        <strain evidence="2 3">LF13</strain>
    </source>
</reference>
<feature type="transmembrane region" description="Helical" evidence="1">
    <location>
        <begin position="27"/>
        <end position="47"/>
    </location>
</feature>
<accession>A0A1J1CBT9</accession>
<organism evidence="2 3">
    <name type="scientific">Caldithrix abyssi DSM 13497</name>
    <dbReference type="NCBI Taxonomy" id="880073"/>
    <lineage>
        <taxon>Bacteria</taxon>
        <taxon>Pseudomonadati</taxon>
        <taxon>Calditrichota</taxon>
        <taxon>Calditrichia</taxon>
        <taxon>Calditrichales</taxon>
        <taxon>Calditrichaceae</taxon>
        <taxon>Caldithrix</taxon>
    </lineage>
</organism>
<sequence length="50" mass="5696">MAVEACRSEFKCFESCFNKSGGNMKKFFLLLILNLPFVYSGFAQPILNKI</sequence>
<evidence type="ECO:0000256" key="1">
    <source>
        <dbReference type="SAM" id="Phobius"/>
    </source>
</evidence>
<keyword evidence="1" id="KW-0472">Membrane</keyword>
<dbReference type="EMBL" id="CP018099">
    <property type="protein sequence ID" value="APF19737.1"/>
    <property type="molecule type" value="Genomic_DNA"/>
</dbReference>
<evidence type="ECO:0000313" key="3">
    <source>
        <dbReference type="Proteomes" id="UP000183868"/>
    </source>
</evidence>
<dbReference type="Proteomes" id="UP000183868">
    <property type="component" value="Chromosome"/>
</dbReference>
<dbReference type="KEGG" id="caby:Cabys_2989"/>
<keyword evidence="1" id="KW-1133">Transmembrane helix</keyword>
<proteinExistence type="predicted"/>
<keyword evidence="1" id="KW-0812">Transmembrane</keyword>
<name>A0A1J1CBT9_CALAY</name>